<organism evidence="2 3">
    <name type="scientific">Rhodovulum viride</name>
    <dbReference type="NCBI Taxonomy" id="1231134"/>
    <lineage>
        <taxon>Bacteria</taxon>
        <taxon>Pseudomonadati</taxon>
        <taxon>Pseudomonadota</taxon>
        <taxon>Alphaproteobacteria</taxon>
        <taxon>Rhodobacterales</taxon>
        <taxon>Paracoccaceae</taxon>
        <taxon>Rhodovulum</taxon>
    </lineage>
</organism>
<dbReference type="Pfam" id="PF13455">
    <property type="entry name" value="MUG113"/>
    <property type="match status" value="1"/>
</dbReference>
<name>A0ABX9DE20_9RHOB</name>
<comment type="caution">
    <text evidence="2">The sequence shown here is derived from an EMBL/GenBank/DDBJ whole genome shotgun (WGS) entry which is preliminary data.</text>
</comment>
<accession>A0ABX9DE20</accession>
<feature type="domain" description="Bacteriophage T5 Orf172 DNA-binding" evidence="1">
    <location>
        <begin position="13"/>
        <end position="91"/>
    </location>
</feature>
<reference evidence="2 3" key="1">
    <citation type="submission" date="2017-01" db="EMBL/GenBank/DDBJ databases">
        <title>Genome sequence of Rhodovulum viride JA756.</title>
        <authorList>
            <person name="Lakshmi K.V."/>
            <person name="Tushar L.D."/>
            <person name="Sasikala C."/>
            <person name="Venkataramana C."/>
        </authorList>
    </citation>
    <scope>NUCLEOTIDE SEQUENCE [LARGE SCALE GENOMIC DNA]</scope>
    <source>
        <strain evidence="2 3">JA756</strain>
    </source>
</reference>
<dbReference type="Proteomes" id="UP000248659">
    <property type="component" value="Unassembled WGS sequence"/>
</dbReference>
<evidence type="ECO:0000313" key="3">
    <source>
        <dbReference type="Proteomes" id="UP000248659"/>
    </source>
</evidence>
<dbReference type="SMART" id="SM00974">
    <property type="entry name" value="T5orf172"/>
    <property type="match status" value="1"/>
</dbReference>
<dbReference type="EMBL" id="MUAV01000038">
    <property type="protein sequence ID" value="RAP39622.1"/>
    <property type="molecule type" value="Genomic_DNA"/>
</dbReference>
<proteinExistence type="predicted"/>
<dbReference type="RefSeq" id="WP_112317345.1">
    <property type="nucleotide sequence ID" value="NZ_MUAV01000038.1"/>
</dbReference>
<sequence>MAVYFFTELDGVPQEQPQIKIGFSNNITRRQATLQTANPREIALMGHIQSNGRQDDRAIERDLHLLFVDRRGRGEWFRIYPEDVIAALHRYSSTAYLAVGDCAFEIIGYDRDGVPEFASPWPWGDFETSEFCPSCGWACGWTYSENVGCEYCIECGANEIDYEDGASYEGR</sequence>
<evidence type="ECO:0000313" key="2">
    <source>
        <dbReference type="EMBL" id="RAP39622.1"/>
    </source>
</evidence>
<dbReference type="InterPro" id="IPR018306">
    <property type="entry name" value="Phage_T5_Orf172_DNA-bd"/>
</dbReference>
<evidence type="ECO:0000259" key="1">
    <source>
        <dbReference type="SMART" id="SM00974"/>
    </source>
</evidence>
<protein>
    <recommendedName>
        <fullName evidence="1">Bacteriophage T5 Orf172 DNA-binding domain-containing protein</fullName>
    </recommendedName>
</protein>
<keyword evidence="3" id="KW-1185">Reference proteome</keyword>
<gene>
    <name evidence="2" type="ORF">BYZ73_19540</name>
</gene>